<dbReference type="EMBL" id="JBAFSM010000012">
    <property type="protein sequence ID" value="MEG3437062.1"/>
    <property type="molecule type" value="Genomic_DNA"/>
</dbReference>
<dbReference type="InterPro" id="IPR012296">
    <property type="entry name" value="Nuclease_put_TT1808"/>
</dbReference>
<evidence type="ECO:0000313" key="3">
    <source>
        <dbReference type="Proteomes" id="UP001328733"/>
    </source>
</evidence>
<keyword evidence="2" id="KW-0540">Nuclease</keyword>
<keyword evidence="2" id="KW-0255">Endonuclease</keyword>
<dbReference type="CDD" id="cd06260">
    <property type="entry name" value="DUF820-like"/>
    <property type="match status" value="1"/>
</dbReference>
<dbReference type="InterPro" id="IPR008538">
    <property type="entry name" value="Uma2"/>
</dbReference>
<sequence length="193" mass="21513">MVVASRFLSLEDFWDFDDGTDTRYELEEGELRAMPPENDLNLRIASFLIIYFSQVGIPAYRLRIGTEIVVSGTRPTVRVPDLMVLSEELASILASAGRSTVTMEMPPPELVVEVVSPGRENVNRDYRYKRSQYQARGIGEYWIVDPIEGKITILSLVEGLYEESVFTGDTEIVSAFLPSGVSLTAARVLQTGV</sequence>
<dbReference type="RefSeq" id="WP_332864546.1">
    <property type="nucleotide sequence ID" value="NZ_JBAFSM010000012.1"/>
</dbReference>
<dbReference type="PANTHER" id="PTHR34107">
    <property type="entry name" value="SLL0198 PROTEIN-RELATED"/>
    <property type="match status" value="1"/>
</dbReference>
<evidence type="ECO:0000259" key="1">
    <source>
        <dbReference type="Pfam" id="PF05685"/>
    </source>
</evidence>
<dbReference type="AlphaFoldDB" id="A0AAW9QSV8"/>
<comment type="caution">
    <text evidence="2">The sequence shown here is derived from an EMBL/GenBank/DDBJ whole genome shotgun (WGS) entry which is preliminary data.</text>
</comment>
<accession>A0AAW9QSV8</accession>
<gene>
    <name evidence="2" type="ORF">V0288_08020</name>
</gene>
<reference evidence="2 3" key="1">
    <citation type="submission" date="2024-01" db="EMBL/GenBank/DDBJ databases">
        <title>Genomic insights into the taxonomy and metabolism of the cyanobacterium Pannus brasiliensis CCIBt3594.</title>
        <authorList>
            <person name="Machado M."/>
            <person name="Botero N.B."/>
            <person name="Andreote A.P.D."/>
            <person name="Feitosa A.M.T."/>
            <person name="Popin R."/>
            <person name="Sivonen K."/>
            <person name="Fiore M.F."/>
        </authorList>
    </citation>
    <scope>NUCLEOTIDE SEQUENCE [LARGE SCALE GENOMIC DNA]</scope>
    <source>
        <strain evidence="2 3">CCIBt3594</strain>
    </source>
</reference>
<protein>
    <submittedName>
        <fullName evidence="2">Uma2 family endonuclease</fullName>
    </submittedName>
</protein>
<organism evidence="2 3">
    <name type="scientific">Pannus brasiliensis CCIBt3594</name>
    <dbReference type="NCBI Taxonomy" id="1427578"/>
    <lineage>
        <taxon>Bacteria</taxon>
        <taxon>Bacillati</taxon>
        <taxon>Cyanobacteriota</taxon>
        <taxon>Cyanophyceae</taxon>
        <taxon>Oscillatoriophycideae</taxon>
        <taxon>Chroococcales</taxon>
        <taxon>Microcystaceae</taxon>
        <taxon>Pannus</taxon>
    </lineage>
</organism>
<dbReference type="Proteomes" id="UP001328733">
    <property type="component" value="Unassembled WGS sequence"/>
</dbReference>
<dbReference type="Pfam" id="PF05685">
    <property type="entry name" value="Uma2"/>
    <property type="match status" value="1"/>
</dbReference>
<dbReference type="PANTHER" id="PTHR34107:SF2">
    <property type="entry name" value="SLL0888 PROTEIN"/>
    <property type="match status" value="1"/>
</dbReference>
<dbReference type="InterPro" id="IPR011335">
    <property type="entry name" value="Restrct_endonuc-II-like"/>
</dbReference>
<name>A0AAW9QSV8_9CHRO</name>
<proteinExistence type="predicted"/>
<dbReference type="Gene3D" id="3.90.1570.10">
    <property type="entry name" value="tt1808, chain A"/>
    <property type="match status" value="1"/>
</dbReference>
<dbReference type="GO" id="GO:0004519">
    <property type="term" value="F:endonuclease activity"/>
    <property type="evidence" value="ECO:0007669"/>
    <property type="project" value="UniProtKB-KW"/>
</dbReference>
<dbReference type="SUPFAM" id="SSF52980">
    <property type="entry name" value="Restriction endonuclease-like"/>
    <property type="match status" value="1"/>
</dbReference>
<keyword evidence="3" id="KW-1185">Reference proteome</keyword>
<evidence type="ECO:0000313" key="2">
    <source>
        <dbReference type="EMBL" id="MEG3437062.1"/>
    </source>
</evidence>
<feature type="domain" description="Putative restriction endonuclease" evidence="1">
    <location>
        <begin position="11"/>
        <end position="185"/>
    </location>
</feature>
<keyword evidence="2" id="KW-0378">Hydrolase</keyword>